<evidence type="ECO:0008006" key="2">
    <source>
        <dbReference type="Google" id="ProtNLM"/>
    </source>
</evidence>
<accession>X1SB23</accession>
<dbReference type="EMBL" id="BARW01022959">
    <property type="protein sequence ID" value="GAI90232.1"/>
    <property type="molecule type" value="Genomic_DNA"/>
</dbReference>
<gene>
    <name evidence="1" type="ORF">S12H4_38187</name>
</gene>
<dbReference type="AlphaFoldDB" id="X1SB23"/>
<sequence length="266" mass="29373">VTPHAYFYFQDGLDVSQEELEEAGRDFEEMVYPVVTRHFGQEWTPGVDSDRHITLLHADLSGLAGYFSDGDEHPRAASPASNEREMIYLSVAGARPGSDNYNGLVAHELQHLVHWNADPTEEVWVNEGLSELARELASDGSGSARIAATQPDTQLNAWEPLGAGNAPHYRTSHLFVRYLLEHHGSFEDARRLLEEPADGIDGINAYLAPFGVTFEDVFTDWLVANYLDDPDGGPYSHGDAEVKAWPATTLTDYGEGEDSVHQFAAD</sequence>
<evidence type="ECO:0000313" key="1">
    <source>
        <dbReference type="EMBL" id="GAI90232.1"/>
    </source>
</evidence>
<proteinExistence type="predicted"/>
<feature type="non-terminal residue" evidence="1">
    <location>
        <position position="1"/>
    </location>
</feature>
<feature type="non-terminal residue" evidence="1">
    <location>
        <position position="266"/>
    </location>
</feature>
<reference evidence="1" key="1">
    <citation type="journal article" date="2014" name="Front. Microbiol.">
        <title>High frequency of phylogenetically diverse reductive dehalogenase-homologous genes in deep subseafloor sedimentary metagenomes.</title>
        <authorList>
            <person name="Kawai M."/>
            <person name="Futagami T."/>
            <person name="Toyoda A."/>
            <person name="Takaki Y."/>
            <person name="Nishi S."/>
            <person name="Hori S."/>
            <person name="Arai W."/>
            <person name="Tsubouchi T."/>
            <person name="Morono Y."/>
            <person name="Uchiyama I."/>
            <person name="Ito T."/>
            <person name="Fujiyama A."/>
            <person name="Inagaki F."/>
            <person name="Takami H."/>
        </authorList>
    </citation>
    <scope>NUCLEOTIDE SEQUENCE</scope>
    <source>
        <strain evidence="1">Expedition CK06-06</strain>
    </source>
</reference>
<comment type="caution">
    <text evidence="1">The sequence shown here is derived from an EMBL/GenBank/DDBJ whole genome shotgun (WGS) entry which is preliminary data.</text>
</comment>
<organism evidence="1">
    <name type="scientific">marine sediment metagenome</name>
    <dbReference type="NCBI Taxonomy" id="412755"/>
    <lineage>
        <taxon>unclassified sequences</taxon>
        <taxon>metagenomes</taxon>
        <taxon>ecological metagenomes</taxon>
    </lineage>
</organism>
<name>X1SB23_9ZZZZ</name>
<protein>
    <recommendedName>
        <fullName evidence="2">Peptidase MA-like domain-containing protein</fullName>
    </recommendedName>
</protein>